<dbReference type="PROSITE" id="PS00018">
    <property type="entry name" value="EF_HAND_1"/>
    <property type="match status" value="1"/>
</dbReference>
<dbReference type="PANTHER" id="PTHR14009">
    <property type="entry name" value="LEUCINE ZIPPER-EF-HAND CONTAINING TRANSMEMBRANE PROTEIN"/>
    <property type="match status" value="1"/>
</dbReference>
<gene>
    <name evidence="17" type="ORF">C2E21_2694</name>
</gene>
<dbReference type="InterPro" id="IPR033122">
    <property type="entry name" value="LETM1-like_RBD"/>
</dbReference>
<feature type="domain" description="EF-hand" evidence="15">
    <location>
        <begin position="717"/>
        <end position="752"/>
    </location>
</feature>
<feature type="domain" description="Letm1 RBD" evidence="16">
    <location>
        <begin position="331"/>
        <end position="532"/>
    </location>
</feature>
<keyword evidence="6" id="KW-0999">Mitochondrion inner membrane</keyword>
<evidence type="ECO:0000256" key="3">
    <source>
        <dbReference type="ARBA" id="ARBA00020557"/>
    </source>
</evidence>
<dbReference type="EMBL" id="LHPG02000005">
    <property type="protein sequence ID" value="PRW58330.1"/>
    <property type="molecule type" value="Genomic_DNA"/>
</dbReference>
<proteinExistence type="inferred from homology"/>
<keyword evidence="8 14" id="KW-1133">Transmembrane helix</keyword>
<feature type="region of interest" description="Disordered" evidence="13">
    <location>
        <begin position="85"/>
        <end position="114"/>
    </location>
</feature>
<evidence type="ECO:0000256" key="8">
    <source>
        <dbReference type="ARBA" id="ARBA00022989"/>
    </source>
</evidence>
<evidence type="ECO:0000259" key="15">
    <source>
        <dbReference type="PROSITE" id="PS50222"/>
    </source>
</evidence>
<organism evidence="17 18">
    <name type="scientific">Chlorella sorokiniana</name>
    <name type="common">Freshwater green alga</name>
    <dbReference type="NCBI Taxonomy" id="3076"/>
    <lineage>
        <taxon>Eukaryota</taxon>
        <taxon>Viridiplantae</taxon>
        <taxon>Chlorophyta</taxon>
        <taxon>core chlorophytes</taxon>
        <taxon>Trebouxiophyceae</taxon>
        <taxon>Chlorellales</taxon>
        <taxon>Chlorellaceae</taxon>
        <taxon>Chlorella clade</taxon>
        <taxon>Chlorella</taxon>
    </lineage>
</organism>
<feature type="transmembrane region" description="Helical" evidence="14">
    <location>
        <begin position="285"/>
        <end position="308"/>
    </location>
</feature>
<name>A0A2P6TW92_CHLSO</name>
<evidence type="ECO:0000256" key="10">
    <source>
        <dbReference type="ARBA" id="ARBA00023136"/>
    </source>
</evidence>
<evidence type="ECO:0000256" key="2">
    <source>
        <dbReference type="ARBA" id="ARBA00009584"/>
    </source>
</evidence>
<evidence type="ECO:0000256" key="14">
    <source>
        <dbReference type="SAM" id="Phobius"/>
    </source>
</evidence>
<dbReference type="SUPFAM" id="SSF47473">
    <property type="entry name" value="EF-hand"/>
    <property type="match status" value="1"/>
</dbReference>
<evidence type="ECO:0000313" key="18">
    <source>
        <dbReference type="Proteomes" id="UP000239899"/>
    </source>
</evidence>
<evidence type="ECO:0000256" key="7">
    <source>
        <dbReference type="ARBA" id="ARBA00022837"/>
    </source>
</evidence>
<dbReference type="STRING" id="3076.A0A2P6TW92"/>
<dbReference type="InterPro" id="IPR018247">
    <property type="entry name" value="EF_Hand_1_Ca_BS"/>
</dbReference>
<dbReference type="GO" id="GO:0015297">
    <property type="term" value="F:antiporter activity"/>
    <property type="evidence" value="ECO:0007669"/>
    <property type="project" value="UniProtKB-KW"/>
</dbReference>
<evidence type="ECO:0000256" key="9">
    <source>
        <dbReference type="ARBA" id="ARBA00023128"/>
    </source>
</evidence>
<dbReference type="GO" id="GO:0005509">
    <property type="term" value="F:calcium ion binding"/>
    <property type="evidence" value="ECO:0007669"/>
    <property type="project" value="InterPro"/>
</dbReference>
<accession>A0A2P6TW92</accession>
<dbReference type="Pfam" id="PF07766">
    <property type="entry name" value="LETM1_RBD"/>
    <property type="match status" value="1"/>
</dbReference>
<dbReference type="InterPro" id="IPR011992">
    <property type="entry name" value="EF-hand-dom_pair"/>
</dbReference>
<dbReference type="GO" id="GO:0030003">
    <property type="term" value="P:intracellular monoatomic cation homeostasis"/>
    <property type="evidence" value="ECO:0007669"/>
    <property type="project" value="TreeGrafter"/>
</dbReference>
<dbReference type="Gene3D" id="1.10.238.10">
    <property type="entry name" value="EF-hand"/>
    <property type="match status" value="1"/>
</dbReference>
<keyword evidence="10 14" id="KW-0472">Membrane</keyword>
<dbReference type="PROSITE" id="PS50222">
    <property type="entry name" value="EF_HAND_2"/>
    <property type="match status" value="1"/>
</dbReference>
<sequence length="798" mass="88993">MATRRWVGSALGVYRLLLEQQAAGGGAGAAAARQLWQAELSLALRPSSTSSSGGAPAQLHTAVSLRAWLPAAAQAGAGVLPSDLRQRRQPGEEQQQQARSFSLHREEPVRSQLTQRPPLQEMTPWDSLHVPHQHAPHGAHARPATGAAKYEEVDKEDIDEVMEEYSEARRRVRKLQQLPPGHVPLKVRLTKLGEALAHGTKVTLVFLVTAPGKIARFYMQPRAERKATYARWWGVVKKEAKHYWVGTKLLAADVKIASRLLGKVVHGKTLTRRERAQLTRTAADLFRLVPMLVFVVVPFMELLLPVALKLFPNMLPSTFEDKLKKEEEMKRRIGARMELARFLQDTVAEMASDMQKRSSGETATSAEELYHFMQRIRAGEDVPVNELLRFSKLFNDELTLDNLERVQLVSLCRFVGIQPFGTDAFLRSRLRRHLMEIKEDDQDIQEEGVDSLTEDELRQACRARGMRAPFGEGSSDFMRQQLTEWIDWSLNKSLPSSLLLLSRAFTVTQPLGRGPRAVDVHSLRETLSTLPDEAVEDVELFETAASGDKTEAIERKLELLEREEEMIKEEEAIAAELPVTAGASDARTMAAAAAAAAVVREAAAAVVAEHLEGQSEEEKSLKAAEAKKHRMRKVITALAHLASASGVSREREEFMELVEKEIERLEGQLETRGVGMVFTKGALEAKRQAQLEHLVGAKRLEDRVAGILARVERELDDAETKIGDKLKVLDTDRDGVISTQELAGAMGFLREQMGEEELRHLLEMLSVEAGKDGGIDVNKLMELADVALEEEEEERELQ</sequence>
<evidence type="ECO:0000256" key="13">
    <source>
        <dbReference type="SAM" id="MobiDB-lite"/>
    </source>
</evidence>
<comment type="subcellular location">
    <subcellularLocation>
        <location evidence="1">Mitochondrion inner membrane</location>
        <topology evidence="1">Single-pass membrane protein</topology>
    </subcellularLocation>
</comment>
<evidence type="ECO:0000256" key="12">
    <source>
        <dbReference type="PROSITE-ProRule" id="PRU01094"/>
    </source>
</evidence>
<dbReference type="PANTHER" id="PTHR14009:SF1">
    <property type="entry name" value="MITOCHONDRIAL PROTON_CALCIUM EXCHANGER PROTEIN"/>
    <property type="match status" value="1"/>
</dbReference>
<evidence type="ECO:0000256" key="5">
    <source>
        <dbReference type="ARBA" id="ARBA00022692"/>
    </source>
</evidence>
<feature type="compositionally biased region" description="Basic residues" evidence="13">
    <location>
        <begin position="131"/>
        <end position="140"/>
    </location>
</feature>
<dbReference type="GO" id="GO:0005743">
    <property type="term" value="C:mitochondrial inner membrane"/>
    <property type="evidence" value="ECO:0007669"/>
    <property type="project" value="UniProtKB-SubCell"/>
</dbReference>
<evidence type="ECO:0000256" key="11">
    <source>
        <dbReference type="ARBA" id="ARBA00031360"/>
    </source>
</evidence>
<keyword evidence="7" id="KW-0106">Calcium</keyword>
<reference evidence="17 18" key="1">
    <citation type="journal article" date="2018" name="Plant J.">
        <title>Genome sequences of Chlorella sorokiniana UTEX 1602 and Micractinium conductrix SAG 241.80: implications to maltose excretion by a green alga.</title>
        <authorList>
            <person name="Arriola M.B."/>
            <person name="Velmurugan N."/>
            <person name="Zhang Y."/>
            <person name="Plunkett M.H."/>
            <person name="Hondzo H."/>
            <person name="Barney B.M."/>
        </authorList>
    </citation>
    <scope>NUCLEOTIDE SEQUENCE [LARGE SCALE GENOMIC DNA]</scope>
    <source>
        <strain evidence="18">UTEX 1602</strain>
    </source>
</reference>
<evidence type="ECO:0000313" key="17">
    <source>
        <dbReference type="EMBL" id="PRW58330.1"/>
    </source>
</evidence>
<dbReference type="InterPro" id="IPR044202">
    <property type="entry name" value="LETM1/MDM38-like"/>
</dbReference>
<feature type="region of interest" description="Disordered" evidence="13">
    <location>
        <begin position="131"/>
        <end position="150"/>
    </location>
</feature>
<dbReference type="GO" id="GO:0043022">
    <property type="term" value="F:ribosome binding"/>
    <property type="evidence" value="ECO:0007669"/>
    <property type="project" value="InterPro"/>
</dbReference>
<protein>
    <recommendedName>
        <fullName evidence="3">Mitochondrial proton/calcium exchanger protein</fullName>
    </recommendedName>
    <alternativeName>
        <fullName evidence="11">Leucine zipper-EF-hand-containing transmembrane protein 1</fullName>
    </alternativeName>
</protein>
<evidence type="ECO:0000256" key="6">
    <source>
        <dbReference type="ARBA" id="ARBA00022792"/>
    </source>
</evidence>
<dbReference type="AlphaFoldDB" id="A0A2P6TW92"/>
<keyword evidence="4" id="KW-0813">Transport</keyword>
<keyword evidence="18" id="KW-1185">Reference proteome</keyword>
<comment type="caution">
    <text evidence="17">The sequence shown here is derived from an EMBL/GenBank/DDBJ whole genome shotgun (WGS) entry which is preliminary data.</text>
</comment>
<dbReference type="Proteomes" id="UP000239899">
    <property type="component" value="Unassembled WGS sequence"/>
</dbReference>
<dbReference type="OrthoDB" id="275278at2759"/>
<comment type="similarity">
    <text evidence="2">Belongs to the LETM1 family.</text>
</comment>
<keyword evidence="4" id="KW-0050">Antiport</keyword>
<keyword evidence="9 12" id="KW-0496">Mitochondrion</keyword>
<dbReference type="InterPro" id="IPR002048">
    <property type="entry name" value="EF_hand_dom"/>
</dbReference>
<keyword evidence="5 14" id="KW-0812">Transmembrane</keyword>
<evidence type="ECO:0000256" key="4">
    <source>
        <dbReference type="ARBA" id="ARBA00022449"/>
    </source>
</evidence>
<dbReference type="PROSITE" id="PS51758">
    <property type="entry name" value="LETM1_RBD"/>
    <property type="match status" value="1"/>
</dbReference>
<evidence type="ECO:0000256" key="1">
    <source>
        <dbReference type="ARBA" id="ARBA00004434"/>
    </source>
</evidence>
<evidence type="ECO:0000259" key="16">
    <source>
        <dbReference type="PROSITE" id="PS51758"/>
    </source>
</evidence>